<dbReference type="PANTHER" id="PTHR37318">
    <property type="entry name" value="BSL7504 PROTEIN"/>
    <property type="match status" value="1"/>
</dbReference>
<dbReference type="RefSeq" id="WP_061080053.1">
    <property type="nucleotide sequence ID" value="NZ_JAAXPG010000002.1"/>
</dbReference>
<dbReference type="InterPro" id="IPR036390">
    <property type="entry name" value="WH_DNA-bd_sf"/>
</dbReference>
<proteinExistence type="predicted"/>
<dbReference type="SUPFAM" id="SSF46785">
    <property type="entry name" value="Winged helix' DNA-binding domain"/>
    <property type="match status" value="1"/>
</dbReference>
<name>A0A7X6M8G1_9ACTN</name>
<dbReference type="Proteomes" id="UP000553209">
    <property type="component" value="Unassembled WGS sequence"/>
</dbReference>
<evidence type="ECO:0000313" key="3">
    <source>
        <dbReference type="Proteomes" id="UP000553209"/>
    </source>
</evidence>
<evidence type="ECO:0000259" key="1">
    <source>
        <dbReference type="Pfam" id="PF13601"/>
    </source>
</evidence>
<dbReference type="AlphaFoldDB" id="A0A7X6M8G1"/>
<dbReference type="InterPro" id="IPR027395">
    <property type="entry name" value="WH_DNA-bd_dom"/>
</dbReference>
<reference evidence="2 3" key="1">
    <citation type="submission" date="2020-04" db="EMBL/GenBank/DDBJ databases">
        <title>MicrobeNet Type strains.</title>
        <authorList>
            <person name="Nicholson A.C."/>
        </authorList>
    </citation>
    <scope>NUCLEOTIDE SEQUENCE [LARGE SCALE GENOMIC DNA]</scope>
    <source>
        <strain evidence="2 3">ATCC 23612</strain>
    </source>
</reference>
<comment type="caution">
    <text evidence="2">The sequence shown here is derived from an EMBL/GenBank/DDBJ whole genome shotgun (WGS) entry which is preliminary data.</text>
</comment>
<protein>
    <submittedName>
        <fullName evidence="2">Transcriptional regulator</fullName>
    </submittedName>
</protein>
<dbReference type="Gene3D" id="1.10.10.10">
    <property type="entry name" value="Winged helix-like DNA-binding domain superfamily/Winged helix DNA-binding domain"/>
    <property type="match status" value="1"/>
</dbReference>
<feature type="domain" description="Winged helix DNA-binding" evidence="1">
    <location>
        <begin position="16"/>
        <end position="94"/>
    </location>
</feature>
<keyword evidence="3" id="KW-1185">Reference proteome</keyword>
<dbReference type="InterPro" id="IPR036388">
    <property type="entry name" value="WH-like_DNA-bd_sf"/>
</dbReference>
<sequence length="107" mass="11726">MNHPRRDLDPVLQSAVRFSIVAVLVPLEGAEFSYVRDTVEVSDSSLSQHATALEKAGYMKVAKAQVGQRAGTWLSLTPDGKRAFERHLALLNEIASYTPAQDASRSE</sequence>
<dbReference type="Pfam" id="PF13601">
    <property type="entry name" value="HTH_34"/>
    <property type="match status" value="1"/>
</dbReference>
<gene>
    <name evidence="2" type="ORF">HGB44_02265</name>
</gene>
<dbReference type="PANTHER" id="PTHR37318:SF1">
    <property type="entry name" value="BSL7504 PROTEIN"/>
    <property type="match status" value="1"/>
</dbReference>
<dbReference type="EMBL" id="JAAXPG010000002">
    <property type="protein sequence ID" value="NKY96501.1"/>
    <property type="molecule type" value="Genomic_DNA"/>
</dbReference>
<organism evidence="2 3">
    <name type="scientific">Nocardiopsis alborubida</name>
    <dbReference type="NCBI Taxonomy" id="146802"/>
    <lineage>
        <taxon>Bacteria</taxon>
        <taxon>Bacillati</taxon>
        <taxon>Actinomycetota</taxon>
        <taxon>Actinomycetes</taxon>
        <taxon>Streptosporangiales</taxon>
        <taxon>Nocardiopsidaceae</taxon>
        <taxon>Nocardiopsis</taxon>
    </lineage>
</organism>
<evidence type="ECO:0000313" key="2">
    <source>
        <dbReference type="EMBL" id="NKY96501.1"/>
    </source>
</evidence>
<accession>A0A7X6M8G1</accession>